<dbReference type="InterPro" id="IPR000644">
    <property type="entry name" value="CBS_dom"/>
</dbReference>
<dbReference type="InterPro" id="IPR046342">
    <property type="entry name" value="CBS_dom_sf"/>
</dbReference>
<evidence type="ECO:0000256" key="1">
    <source>
        <dbReference type="ARBA" id="ARBA00022737"/>
    </source>
</evidence>
<sequence>MSSRNSSRRNTLSANNSTINSASNSMLTLNENSVLIDNARKRNQRKDDIIRKKVEQDLKKKNMGRNGKKTVKKSSKFYNKTVSSLKPSQAVILPESAKVLEAAQMMTAKGIDCVLIINEENMLSGIITDKDLSFRVIAEGKDVNTTCLREVMTANPISVGVHTSASDALQKMVQGRFRHLPIIEDDIMSEPGTHHSDYQESNIIGYLDITKCLYEALEKMERAYESSKQLHDALSVLEGVEKEFSFTPRQISDYAKILKDKISCRDLLSVVEDQSHLPPEINLKATVRNAVRAMKEAHQSAGMVFDNGSLAGIFTPKDIVLRVIAAGLSPDNTTVIRVMTPHPDSISCRTPIVTALRKMNESNYLHLPVVDDDGLLIGVVDILELTCIYLSQFDTTNRASTDATSSNGEGPMWNKFWNAALNDYSDIESTTNGGYDQRSISNYTPAGDTTFNLPNYPMSENYSIMDSMENKVQMYPMGSESTFTFKFKDEQGLVHKITSSSYDYPLLMSVICKKLRRNVDDKIQISYVDEDDDLIVISSNQDLSDAVETARRMKQTKLILHIDDFDRETHPTILSEASFEIGNSSILAKHINSEASEVKKDNRSKASYDKDPNDLLVKVSVSAIGVVSTLLSILLIKKIVSK</sequence>
<evidence type="ECO:0000256" key="2">
    <source>
        <dbReference type="PROSITE-ProRule" id="PRU00703"/>
    </source>
</evidence>
<organism evidence="6 7">
    <name type="scientific">Piromyces finnis</name>
    <dbReference type="NCBI Taxonomy" id="1754191"/>
    <lineage>
        <taxon>Eukaryota</taxon>
        <taxon>Fungi</taxon>
        <taxon>Fungi incertae sedis</taxon>
        <taxon>Chytridiomycota</taxon>
        <taxon>Chytridiomycota incertae sedis</taxon>
        <taxon>Neocallimastigomycetes</taxon>
        <taxon>Neocallimastigales</taxon>
        <taxon>Neocallimastigaceae</taxon>
        <taxon>Piromyces</taxon>
    </lineage>
</organism>
<feature type="region of interest" description="Disordered" evidence="3">
    <location>
        <begin position="47"/>
        <end position="71"/>
    </location>
</feature>
<reference evidence="6 7" key="2">
    <citation type="submission" date="2016-08" db="EMBL/GenBank/DDBJ databases">
        <title>Pervasive Adenine N6-methylation of Active Genes in Fungi.</title>
        <authorList>
            <consortium name="DOE Joint Genome Institute"/>
            <person name="Mondo S.J."/>
            <person name="Dannebaum R.O."/>
            <person name="Kuo R.C."/>
            <person name="Labutti K."/>
            <person name="Haridas S."/>
            <person name="Kuo A."/>
            <person name="Salamov A."/>
            <person name="Ahrendt S.R."/>
            <person name="Lipzen A."/>
            <person name="Sullivan W."/>
            <person name="Andreopoulos W.B."/>
            <person name="Clum A."/>
            <person name="Lindquist E."/>
            <person name="Daum C."/>
            <person name="Ramamoorthy G.K."/>
            <person name="Gryganskyi A."/>
            <person name="Culley D."/>
            <person name="Magnuson J.K."/>
            <person name="James T.Y."/>
            <person name="O'Malley M.A."/>
            <person name="Stajich J.E."/>
            <person name="Spatafora J.W."/>
            <person name="Visel A."/>
            <person name="Grigoriev I.V."/>
        </authorList>
    </citation>
    <scope>NUCLEOTIDE SEQUENCE [LARGE SCALE GENOMIC DNA]</scope>
    <source>
        <strain evidence="7">finn</strain>
    </source>
</reference>
<dbReference type="STRING" id="1754191.A0A1Y1VA18"/>
<dbReference type="PANTHER" id="PTHR48108:SF26">
    <property type="entry name" value="CBS DOMAIN-CONTAINING PROTEIN DDB_G0289609"/>
    <property type="match status" value="1"/>
</dbReference>
<dbReference type="SUPFAM" id="SSF54277">
    <property type="entry name" value="CAD &amp; PB1 domains"/>
    <property type="match status" value="1"/>
</dbReference>
<dbReference type="SMART" id="SM00666">
    <property type="entry name" value="PB1"/>
    <property type="match status" value="1"/>
</dbReference>
<accession>A0A1Y1VA18</accession>
<evidence type="ECO:0000259" key="5">
    <source>
        <dbReference type="PROSITE" id="PS51745"/>
    </source>
</evidence>
<keyword evidence="2" id="KW-0129">CBS domain</keyword>
<feature type="domain" description="PB1" evidence="5">
    <location>
        <begin position="480"/>
        <end position="565"/>
    </location>
</feature>
<dbReference type="InterPro" id="IPR053793">
    <property type="entry name" value="PB1-like"/>
</dbReference>
<dbReference type="Proteomes" id="UP000193719">
    <property type="component" value="Unassembled WGS sequence"/>
</dbReference>
<feature type="compositionally biased region" description="Basic and acidic residues" evidence="3">
    <location>
        <begin position="47"/>
        <end position="60"/>
    </location>
</feature>
<feature type="domain" description="CBS" evidence="4">
    <location>
        <begin position="339"/>
        <end position="395"/>
    </location>
</feature>
<feature type="domain" description="CBS" evidence="4">
    <location>
        <begin position="152"/>
        <end position="222"/>
    </location>
</feature>
<dbReference type="CDD" id="cd17782">
    <property type="entry name" value="CBS_pair_MUG70_2"/>
    <property type="match status" value="1"/>
</dbReference>
<proteinExistence type="predicted"/>
<dbReference type="Pfam" id="PF00571">
    <property type="entry name" value="CBS"/>
    <property type="match status" value="3"/>
</dbReference>
<evidence type="ECO:0000256" key="3">
    <source>
        <dbReference type="SAM" id="MobiDB-lite"/>
    </source>
</evidence>
<dbReference type="OrthoDB" id="418595at2759"/>
<protein>
    <submittedName>
        <fullName evidence="6">CBS-domain-containing protein</fullName>
    </submittedName>
</protein>
<dbReference type="PANTHER" id="PTHR48108">
    <property type="entry name" value="CBS DOMAIN-CONTAINING PROTEIN CBSX2, CHLOROPLASTIC"/>
    <property type="match status" value="1"/>
</dbReference>
<evidence type="ECO:0000313" key="6">
    <source>
        <dbReference type="EMBL" id="ORX51016.1"/>
    </source>
</evidence>
<dbReference type="PROSITE" id="PS51745">
    <property type="entry name" value="PB1"/>
    <property type="match status" value="1"/>
</dbReference>
<evidence type="ECO:0000313" key="7">
    <source>
        <dbReference type="Proteomes" id="UP000193719"/>
    </source>
</evidence>
<dbReference type="InterPro" id="IPR051462">
    <property type="entry name" value="CBS_domain-containing"/>
</dbReference>
<dbReference type="Gene3D" id="3.10.20.90">
    <property type="entry name" value="Phosphatidylinositol 3-kinase Catalytic Subunit, Chain A, domain 1"/>
    <property type="match status" value="1"/>
</dbReference>
<reference evidence="6 7" key="1">
    <citation type="submission" date="2016-08" db="EMBL/GenBank/DDBJ databases">
        <title>Genomes of anaerobic fungi encode conserved fungal cellulosomes for biomass hydrolysis.</title>
        <authorList>
            <consortium name="DOE Joint Genome Institute"/>
            <person name="Haitjema C.H."/>
            <person name="Gilmore S.P."/>
            <person name="Henske J.K."/>
            <person name="Solomon K.V."/>
            <person name="De Groot R."/>
            <person name="Kuo A."/>
            <person name="Mondo S.J."/>
            <person name="Salamov A.A."/>
            <person name="Labutti K."/>
            <person name="Zhao Z."/>
            <person name="Chiniquy J."/>
            <person name="Barry K."/>
            <person name="Brewer H.M."/>
            <person name="Purvine S.O."/>
            <person name="Wright A.T."/>
            <person name="Boxma B."/>
            <person name="Van Alen T."/>
            <person name="Hackstein J.H."/>
            <person name="Baker S.E."/>
            <person name="Grigoriev I.V."/>
            <person name="O'Malley M.A."/>
        </authorList>
    </citation>
    <scope>NUCLEOTIDE SEQUENCE [LARGE SCALE GENOMIC DNA]</scope>
    <source>
        <strain evidence="7">finn</strain>
    </source>
</reference>
<dbReference type="Gene3D" id="3.10.580.10">
    <property type="entry name" value="CBS-domain"/>
    <property type="match status" value="2"/>
</dbReference>
<name>A0A1Y1VA18_9FUNG</name>
<dbReference type="EMBL" id="MCFH01000019">
    <property type="protein sequence ID" value="ORX51016.1"/>
    <property type="molecule type" value="Genomic_DNA"/>
</dbReference>
<feature type="domain" description="CBS" evidence="4">
    <location>
        <begin position="85"/>
        <end position="143"/>
    </location>
</feature>
<dbReference type="PROSITE" id="PS51371">
    <property type="entry name" value="CBS"/>
    <property type="match status" value="3"/>
</dbReference>
<dbReference type="SUPFAM" id="SSF54631">
    <property type="entry name" value="CBS-domain pair"/>
    <property type="match status" value="2"/>
</dbReference>
<dbReference type="AlphaFoldDB" id="A0A1Y1VA18"/>
<keyword evidence="7" id="KW-1185">Reference proteome</keyword>
<feature type="compositionally biased region" description="Basic residues" evidence="3">
    <location>
        <begin position="61"/>
        <end position="71"/>
    </location>
</feature>
<dbReference type="InterPro" id="IPR000270">
    <property type="entry name" value="PB1_dom"/>
</dbReference>
<gene>
    <name evidence="6" type="ORF">BCR36DRAFT_325991</name>
</gene>
<keyword evidence="1" id="KW-0677">Repeat</keyword>
<comment type="caution">
    <text evidence="6">The sequence shown here is derived from an EMBL/GenBank/DDBJ whole genome shotgun (WGS) entry which is preliminary data.</text>
</comment>
<evidence type="ECO:0000259" key="4">
    <source>
        <dbReference type="PROSITE" id="PS51371"/>
    </source>
</evidence>
<dbReference type="Pfam" id="PF00564">
    <property type="entry name" value="PB1"/>
    <property type="match status" value="1"/>
</dbReference>
<dbReference type="SMART" id="SM00116">
    <property type="entry name" value="CBS"/>
    <property type="match status" value="4"/>
</dbReference>